<protein>
    <submittedName>
        <fullName evidence="1">Uncharacterized protein</fullName>
    </submittedName>
</protein>
<reference evidence="1 2" key="1">
    <citation type="submission" date="2014-12" db="EMBL/GenBank/DDBJ databases">
        <title>Reclassification of Actinobacillus muris as Muribacter muris.</title>
        <authorList>
            <person name="Christensen H."/>
            <person name="Nicklas W."/>
            <person name="Bisgaard M."/>
        </authorList>
    </citation>
    <scope>NUCLEOTIDE SEQUENCE [LARGE SCALE GENOMIC DNA]</scope>
    <source>
        <strain evidence="1 2">Ackerman80-443D</strain>
    </source>
</reference>
<dbReference type="PATRIC" id="fig|67855.3.peg.2415"/>
<evidence type="ECO:0000313" key="2">
    <source>
        <dbReference type="Proteomes" id="UP000036270"/>
    </source>
</evidence>
<organism evidence="1 2">
    <name type="scientific">Muribacter muris</name>
    <dbReference type="NCBI Taxonomy" id="67855"/>
    <lineage>
        <taxon>Bacteria</taxon>
        <taxon>Pseudomonadati</taxon>
        <taxon>Pseudomonadota</taxon>
        <taxon>Gammaproteobacteria</taxon>
        <taxon>Pasteurellales</taxon>
        <taxon>Pasteurellaceae</taxon>
        <taxon>Muribacter</taxon>
    </lineage>
</organism>
<comment type="caution">
    <text evidence="1">The sequence shown here is derived from an EMBL/GenBank/DDBJ whole genome shotgun (WGS) entry which is preliminary data.</text>
</comment>
<dbReference type="STRING" id="67855.RO21_10965"/>
<dbReference type="Proteomes" id="UP000036270">
    <property type="component" value="Unassembled WGS sequence"/>
</dbReference>
<name>A0A0J5P4G1_9PAST</name>
<sequence length="94" mass="10837">MNNREHFAIFQGEVSLELLKTIEKSEQIQSEVAMLIRAMEQSGFSDEKLNYYCVAKIPILLGKYAELFVDLFKFSVSKAKDVEKILVFKEVTLN</sequence>
<evidence type="ECO:0000313" key="1">
    <source>
        <dbReference type="EMBL" id="KMK50580.1"/>
    </source>
</evidence>
<keyword evidence="2" id="KW-1185">Reference proteome</keyword>
<accession>A0A0J5P4G1</accession>
<dbReference type="AlphaFoldDB" id="A0A0J5P4G1"/>
<proteinExistence type="predicted"/>
<gene>
    <name evidence="1" type="ORF">RO21_10965</name>
</gene>
<dbReference type="EMBL" id="JWIZ01000086">
    <property type="protein sequence ID" value="KMK50580.1"/>
    <property type="molecule type" value="Genomic_DNA"/>
</dbReference>